<proteinExistence type="predicted"/>
<dbReference type="AlphaFoldDB" id="A0A0P7W710"/>
<dbReference type="OrthoDB" id="7852511at2"/>
<keyword evidence="4" id="KW-1185">Reference proteome</keyword>
<name>A0A0P7W710_9RHOB</name>
<reference evidence="2 3" key="1">
    <citation type="submission" date="2015-09" db="EMBL/GenBank/DDBJ databases">
        <title>Identification and resolution of microdiversity through metagenomic sequencing of parallel consortia.</title>
        <authorList>
            <person name="Nelson W.C."/>
            <person name="Romine M.F."/>
            <person name="Lindemann S.R."/>
        </authorList>
    </citation>
    <scope>NUCLEOTIDE SEQUENCE [LARGE SCALE GENOMIC DNA]</scope>
    <source>
        <strain evidence="2">HL-91</strain>
    </source>
</reference>
<dbReference type="EMBL" id="FBYC01000004">
    <property type="protein sequence ID" value="CUX80892.1"/>
    <property type="molecule type" value="Genomic_DNA"/>
</dbReference>
<dbReference type="PATRIC" id="fig|1666912.4.peg.186"/>
<dbReference type="Proteomes" id="UP000182045">
    <property type="component" value="Unassembled WGS sequence"/>
</dbReference>
<accession>A0A0P7W710</accession>
<evidence type="ECO:0000313" key="2">
    <source>
        <dbReference type="EMBL" id="KPP89864.1"/>
    </source>
</evidence>
<dbReference type="EMBL" id="LJSG01000020">
    <property type="protein sequence ID" value="KPP89864.1"/>
    <property type="molecule type" value="Genomic_DNA"/>
</dbReference>
<sequence>MFLVTRSTVANRGALHIRQVPRKFMGRTALWPRGGSLSLWARLVFEVEFLRYMAALMPFVVATLIWRDYALAIAQAPIPMLILIYLVEARLLRVPPGQRAALVSEAEAERGLDLLRSRARRILTKLAAGRGVAAGRLHLVIEQSEMLRIAPLSLVSVQSEDGPAILDLTQEERALVNSTLFQPPLTERDLQKIGLARKIALHDIGLDAREISAHARLAAMRAARSGAQ</sequence>
<reference evidence="1 4" key="2">
    <citation type="submission" date="2016-01" db="EMBL/GenBank/DDBJ databases">
        <authorList>
            <person name="Varghese N."/>
        </authorList>
    </citation>
    <scope>NUCLEOTIDE SEQUENCE [LARGE SCALE GENOMIC DNA]</scope>
    <source>
        <strain evidence="1 4">HL-91</strain>
    </source>
</reference>
<evidence type="ECO:0000313" key="3">
    <source>
        <dbReference type="Proteomes" id="UP000050413"/>
    </source>
</evidence>
<organism evidence="2 3">
    <name type="scientific">Roseibaca calidilacus</name>
    <dbReference type="NCBI Taxonomy" id="1666912"/>
    <lineage>
        <taxon>Bacteria</taxon>
        <taxon>Pseudomonadati</taxon>
        <taxon>Pseudomonadota</taxon>
        <taxon>Alphaproteobacteria</taxon>
        <taxon>Rhodobacterales</taxon>
        <taxon>Paracoccaceae</taxon>
        <taxon>Roseinatronobacter</taxon>
    </lineage>
</organism>
<dbReference type="RefSeq" id="WP_072245692.1">
    <property type="nucleotide sequence ID" value="NZ_FBYC01000004.1"/>
</dbReference>
<comment type="caution">
    <text evidence="2">The sequence shown here is derived from an EMBL/GenBank/DDBJ whole genome shotgun (WGS) entry which is preliminary data.</text>
</comment>
<evidence type="ECO:0000313" key="1">
    <source>
        <dbReference type="EMBL" id="CUX80892.1"/>
    </source>
</evidence>
<gene>
    <name evidence="1" type="ORF">Ga0058931_1401</name>
    <name evidence="2" type="ORF">HLUCCA05_06805</name>
</gene>
<evidence type="ECO:0000313" key="4">
    <source>
        <dbReference type="Proteomes" id="UP000182045"/>
    </source>
</evidence>
<dbReference type="Proteomes" id="UP000050413">
    <property type="component" value="Unassembled WGS sequence"/>
</dbReference>
<protein>
    <submittedName>
        <fullName evidence="2">Uncharacterized protein</fullName>
    </submittedName>
</protein>